<keyword evidence="1" id="KW-0472">Membrane</keyword>
<dbReference type="Gene3D" id="1.10.1900.10">
    <property type="entry name" value="c-terminal domain of poly(a) binding protein"/>
    <property type="match status" value="1"/>
</dbReference>
<proteinExistence type="predicted"/>
<dbReference type="EMBL" id="JAUSTR010000028">
    <property type="protein sequence ID" value="MDQ0163869.1"/>
    <property type="molecule type" value="Genomic_DNA"/>
</dbReference>
<gene>
    <name evidence="2" type="ORF">J2S06_002997</name>
</gene>
<accession>A0ABT9VSA0</accession>
<comment type="caution">
    <text evidence="2">The sequence shown here is derived from an EMBL/GenBank/DDBJ whole genome shotgun (WGS) entry which is preliminary data.</text>
</comment>
<dbReference type="InterPro" id="IPR009214">
    <property type="entry name" value="DUF1129"/>
</dbReference>
<dbReference type="PANTHER" id="PTHR41307">
    <property type="entry name" value="MEMBRANE PROTEIN-RELATED"/>
    <property type="match status" value="1"/>
</dbReference>
<dbReference type="Pfam" id="PF06570">
    <property type="entry name" value="DUF1129"/>
    <property type="match status" value="1"/>
</dbReference>
<evidence type="ECO:0000313" key="2">
    <source>
        <dbReference type="EMBL" id="MDQ0163869.1"/>
    </source>
</evidence>
<sequence length="226" mass="26502">MDSKELIKLNNEKRKQLTKENVKYYDQMLLYIRSHLILSEQQTEEILMELLDHLLEAQNNGKTVEDVFGKDLKSYCDELIRQLPKEKGKTSFTFITYLITMIAGIMIMISGLANIITGFFKKFDQTFFLGTTIVGFVIQVLMIFLFVYIVFSWIKWSAFKENLNKIVEFLIIFLLSSLAFFGIIFIPKWIPPFGVEFEISGYVMIIIGLIILFISKWINIKFRLTR</sequence>
<keyword evidence="3" id="KW-1185">Reference proteome</keyword>
<evidence type="ECO:0000256" key="1">
    <source>
        <dbReference type="SAM" id="Phobius"/>
    </source>
</evidence>
<name>A0ABT9VSA0_9BACI</name>
<feature type="transmembrane region" description="Helical" evidence="1">
    <location>
        <begin position="199"/>
        <end position="218"/>
    </location>
</feature>
<evidence type="ECO:0000313" key="3">
    <source>
        <dbReference type="Proteomes" id="UP001225646"/>
    </source>
</evidence>
<feature type="transmembrane region" description="Helical" evidence="1">
    <location>
        <begin position="94"/>
        <end position="120"/>
    </location>
</feature>
<organism evidence="2 3">
    <name type="scientific">Aeribacillus alveayuensis</name>
    <dbReference type="NCBI Taxonomy" id="279215"/>
    <lineage>
        <taxon>Bacteria</taxon>
        <taxon>Bacillati</taxon>
        <taxon>Bacillota</taxon>
        <taxon>Bacilli</taxon>
        <taxon>Bacillales</taxon>
        <taxon>Bacillaceae</taxon>
        <taxon>Aeribacillus</taxon>
    </lineage>
</organism>
<dbReference type="RefSeq" id="WP_419152809.1">
    <property type="nucleotide sequence ID" value="NZ_JAUSTR010000028.1"/>
</dbReference>
<feature type="transmembrane region" description="Helical" evidence="1">
    <location>
        <begin position="166"/>
        <end position="187"/>
    </location>
</feature>
<dbReference type="PANTHER" id="PTHR41307:SF1">
    <property type="entry name" value="MEMBRANE PROTEIN"/>
    <property type="match status" value="1"/>
</dbReference>
<dbReference type="SUPFAM" id="SSF158560">
    <property type="entry name" value="BH3980-like"/>
    <property type="match status" value="1"/>
</dbReference>
<feature type="transmembrane region" description="Helical" evidence="1">
    <location>
        <begin position="126"/>
        <end position="154"/>
    </location>
</feature>
<dbReference type="Proteomes" id="UP001225646">
    <property type="component" value="Unassembled WGS sequence"/>
</dbReference>
<protein>
    <submittedName>
        <fullName evidence="2">DNA-binding ferritin-like protein (Dps family)</fullName>
    </submittedName>
</protein>
<reference evidence="2 3" key="1">
    <citation type="submission" date="2023-07" db="EMBL/GenBank/DDBJ databases">
        <title>Genomic Encyclopedia of Type Strains, Phase IV (KMG-IV): sequencing the most valuable type-strain genomes for metagenomic binning, comparative biology and taxonomic classification.</title>
        <authorList>
            <person name="Goeker M."/>
        </authorList>
    </citation>
    <scope>NUCLEOTIDE SEQUENCE [LARGE SCALE GENOMIC DNA]</scope>
    <source>
        <strain evidence="2 3">DSM 19092</strain>
    </source>
</reference>
<keyword evidence="1" id="KW-1133">Transmembrane helix</keyword>
<keyword evidence="1" id="KW-0812">Transmembrane</keyword>